<feature type="transmembrane region" description="Helical" evidence="1">
    <location>
        <begin position="373"/>
        <end position="394"/>
    </location>
</feature>
<feature type="transmembrane region" description="Helical" evidence="1">
    <location>
        <begin position="96"/>
        <end position="115"/>
    </location>
</feature>
<feature type="transmembrane region" description="Helical" evidence="1">
    <location>
        <begin position="285"/>
        <end position="308"/>
    </location>
</feature>
<keyword evidence="1" id="KW-0472">Membrane</keyword>
<dbReference type="EMBL" id="UINC01007671">
    <property type="protein sequence ID" value="SVA34536.1"/>
    <property type="molecule type" value="Genomic_DNA"/>
</dbReference>
<dbReference type="AlphaFoldDB" id="A0A381V2A6"/>
<feature type="transmembrane region" description="Helical" evidence="1">
    <location>
        <begin position="63"/>
        <end position="84"/>
    </location>
</feature>
<feature type="transmembrane region" description="Helical" evidence="1">
    <location>
        <begin position="121"/>
        <end position="141"/>
    </location>
</feature>
<evidence type="ECO:0000256" key="1">
    <source>
        <dbReference type="SAM" id="Phobius"/>
    </source>
</evidence>
<feature type="non-terminal residue" evidence="2">
    <location>
        <position position="438"/>
    </location>
</feature>
<evidence type="ECO:0000313" key="2">
    <source>
        <dbReference type="EMBL" id="SVA34536.1"/>
    </source>
</evidence>
<feature type="transmembrane region" description="Helical" evidence="1">
    <location>
        <begin position="320"/>
        <end position="339"/>
    </location>
</feature>
<accession>A0A381V2A6</accession>
<reference evidence="2" key="1">
    <citation type="submission" date="2018-05" db="EMBL/GenBank/DDBJ databases">
        <authorList>
            <person name="Lanie J.A."/>
            <person name="Ng W.-L."/>
            <person name="Kazmierczak K.M."/>
            <person name="Andrzejewski T.M."/>
            <person name="Davidsen T.M."/>
            <person name="Wayne K.J."/>
            <person name="Tettelin H."/>
            <person name="Glass J.I."/>
            <person name="Rusch D."/>
            <person name="Podicherti R."/>
            <person name="Tsui H.-C.T."/>
            <person name="Winkler M.E."/>
        </authorList>
    </citation>
    <scope>NUCLEOTIDE SEQUENCE</scope>
</reference>
<gene>
    <name evidence="2" type="ORF">METZ01_LOCUS87390</name>
</gene>
<feature type="transmembrane region" description="Helical" evidence="1">
    <location>
        <begin position="223"/>
        <end position="243"/>
    </location>
</feature>
<name>A0A381V2A6_9ZZZZ</name>
<evidence type="ECO:0008006" key="3">
    <source>
        <dbReference type="Google" id="ProtNLM"/>
    </source>
</evidence>
<feature type="transmembrane region" description="Helical" evidence="1">
    <location>
        <begin position="400"/>
        <end position="422"/>
    </location>
</feature>
<feature type="transmembrane region" description="Helical" evidence="1">
    <location>
        <begin position="24"/>
        <end position="43"/>
    </location>
</feature>
<protein>
    <recommendedName>
        <fullName evidence="3">Cytochrome oxidase subunit I profile domain-containing protein</fullName>
    </recommendedName>
</protein>
<keyword evidence="1" id="KW-0812">Transmembrane</keyword>
<sequence>MSKLFPRRAANTALNPVLPTRLPLLYFGVAHLSLLVALAVVALDPRGVSGFFYHPRMLGVVHLITLGWITGGILGAIHVVAPLVLRVPMPVTRGDYWALAFVTIGTNGMVSHFWIETFSGMAWSAGMVVCGLLHVTIRTLVHLRSARLSGPVAVQFLLACLNLLVAGGAGVLIAIDKVGDVIPGNALSNVYAHAHLAAVGWASMMVIVIGYRLLPVAPRDRSFYGSTILQEVGLVGLVVSLVTGWSGTFWFGLCLASGLGLSLAQVVWVTGRLRAFPAAGVCPDFAVLQAGHALFYLVLTAGCGLVVLGSPLSAWTPSLMMLYGVLGLLGFLAQLVAAMELRLVQLLESYSLDALREFPAVGEEVRVPPVESITGLAFTGWVVGLPVLAIGLALDRPPLVSVGAWVLLVAVAFGTLQAARALRPFLKQFRFWVPGPRA</sequence>
<feature type="transmembrane region" description="Helical" evidence="1">
    <location>
        <begin position="190"/>
        <end position="211"/>
    </location>
</feature>
<feature type="transmembrane region" description="Helical" evidence="1">
    <location>
        <begin position="153"/>
        <end position="175"/>
    </location>
</feature>
<proteinExistence type="predicted"/>
<organism evidence="2">
    <name type="scientific">marine metagenome</name>
    <dbReference type="NCBI Taxonomy" id="408172"/>
    <lineage>
        <taxon>unclassified sequences</taxon>
        <taxon>metagenomes</taxon>
        <taxon>ecological metagenomes</taxon>
    </lineage>
</organism>
<keyword evidence="1" id="KW-1133">Transmembrane helix</keyword>